<organism evidence="1 2">
    <name type="scientific">Saccharopolyspora dendranthemae</name>
    <dbReference type="NCBI Taxonomy" id="1181886"/>
    <lineage>
        <taxon>Bacteria</taxon>
        <taxon>Bacillati</taxon>
        <taxon>Actinomycetota</taxon>
        <taxon>Actinomycetes</taxon>
        <taxon>Pseudonocardiales</taxon>
        <taxon>Pseudonocardiaceae</taxon>
        <taxon>Saccharopolyspora</taxon>
    </lineage>
</organism>
<comment type="caution">
    <text evidence="1">The sequence shown here is derived from an EMBL/GenBank/DDBJ whole genome shotgun (WGS) entry which is preliminary data.</text>
</comment>
<dbReference type="EMBL" id="VIWX01000002">
    <property type="protein sequence ID" value="TWF95182.1"/>
    <property type="molecule type" value="Genomic_DNA"/>
</dbReference>
<reference evidence="1 2" key="1">
    <citation type="submission" date="2019-06" db="EMBL/GenBank/DDBJ databases">
        <title>Sequencing the genomes of 1000 actinobacteria strains.</title>
        <authorList>
            <person name="Klenk H.-P."/>
        </authorList>
    </citation>
    <scope>NUCLEOTIDE SEQUENCE [LARGE SCALE GENOMIC DNA]</scope>
    <source>
        <strain evidence="1 2">DSM 46699</strain>
    </source>
</reference>
<sequence length="98" mass="11068">MRMLIRIKPGLEAANQALKDGSMQKALQQAHEQLKPEASYFLPENGQRTAYFFCDLADESQIVSSLDPFFSHLEAKVEVYPAMNFNDLLAGFDQLDRG</sequence>
<accession>A0A561U738</accession>
<gene>
    <name evidence="1" type="ORF">FHU35_12176</name>
</gene>
<evidence type="ECO:0000313" key="1">
    <source>
        <dbReference type="EMBL" id="TWF95182.1"/>
    </source>
</evidence>
<evidence type="ECO:0008006" key="3">
    <source>
        <dbReference type="Google" id="ProtNLM"/>
    </source>
</evidence>
<proteinExistence type="predicted"/>
<keyword evidence="2" id="KW-1185">Reference proteome</keyword>
<dbReference type="AlphaFoldDB" id="A0A561U738"/>
<dbReference type="Proteomes" id="UP000316184">
    <property type="component" value="Unassembled WGS sequence"/>
</dbReference>
<name>A0A561U738_9PSEU</name>
<protein>
    <recommendedName>
        <fullName evidence="3">Muconolactone isomerase domain-containing protein</fullName>
    </recommendedName>
</protein>
<evidence type="ECO:0000313" key="2">
    <source>
        <dbReference type="Proteomes" id="UP000316184"/>
    </source>
</evidence>